<evidence type="ECO:0000313" key="3">
    <source>
        <dbReference type="Proteomes" id="UP000321248"/>
    </source>
</evidence>
<feature type="region of interest" description="Disordered" evidence="1">
    <location>
        <begin position="32"/>
        <end position="58"/>
    </location>
</feature>
<dbReference type="EMBL" id="VRTS01000001">
    <property type="protein sequence ID" value="TXK65588.1"/>
    <property type="molecule type" value="Genomic_DNA"/>
</dbReference>
<keyword evidence="3" id="KW-1185">Reference proteome</keyword>
<reference evidence="2 3" key="1">
    <citation type="submission" date="2019-08" db="EMBL/GenBank/DDBJ databases">
        <authorList>
            <person name="Karlyshev A.V."/>
        </authorList>
    </citation>
    <scope>NUCLEOTIDE SEQUENCE [LARGE SCALE GENOMIC DNA]</scope>
    <source>
        <strain evidence="2 3">Alg18-2.2</strain>
    </source>
</reference>
<name>A0A5C8KX16_9GAMM</name>
<dbReference type="AlphaFoldDB" id="A0A5C8KX16"/>
<evidence type="ECO:0000256" key="1">
    <source>
        <dbReference type="SAM" id="MobiDB-lite"/>
    </source>
</evidence>
<dbReference type="RefSeq" id="WP_147890260.1">
    <property type="nucleotide sequence ID" value="NZ_VRTS01000001.1"/>
</dbReference>
<evidence type="ECO:0000313" key="2">
    <source>
        <dbReference type="EMBL" id="TXK65588.1"/>
    </source>
</evidence>
<dbReference type="Proteomes" id="UP000321248">
    <property type="component" value="Unassembled WGS sequence"/>
</dbReference>
<dbReference type="SUPFAM" id="SSF110296">
    <property type="entry name" value="Oligoxyloglucan reducing end-specific cellobiohydrolase"/>
    <property type="match status" value="2"/>
</dbReference>
<dbReference type="InterPro" id="IPR015943">
    <property type="entry name" value="WD40/YVTN_repeat-like_dom_sf"/>
</dbReference>
<dbReference type="Gene3D" id="2.130.10.10">
    <property type="entry name" value="YVTN repeat-like/Quinoprotein amine dehydrogenase"/>
    <property type="match status" value="1"/>
</dbReference>
<proteinExistence type="predicted"/>
<organism evidence="2 3">
    <name type="scientific">Alkalisalibacterium limincola</name>
    <dbReference type="NCBI Taxonomy" id="2699169"/>
    <lineage>
        <taxon>Bacteria</taxon>
        <taxon>Pseudomonadati</taxon>
        <taxon>Pseudomonadota</taxon>
        <taxon>Gammaproteobacteria</taxon>
        <taxon>Lysobacterales</taxon>
        <taxon>Lysobacteraceae</taxon>
        <taxon>Alkalisalibacterium</taxon>
    </lineage>
</organism>
<gene>
    <name evidence="2" type="ORF">FU658_00150</name>
</gene>
<sequence>MNAWTRGAATRGGCFIGLLGVLLVAGTAQAQRMDRSAPHGDASERAAGPQPQETETTPWQGVSLWRGEGMAVALSPTLPGWAAATVDHQLAWDQHAAVYFSDDFGAQWDWARINDQRGTPSPGALHFLPNGRLVSGGVGVVNRKTSPSSTWSGSGIGFQDSHAHQIASSRVDGTPLIVAVRAAHGWPGGIVRGGQFGIGFIDITPTGFDDHDGTAVAMHATNIDRMAAALVSPLGVVSVMQSLDGGGSWQNLTSGLPAGGQVTALTYVGDRLLAAVDGRGVYSRASGAGTAWTQVGGASAVLHRVHRLHVAHANPQRVFAATASGLSTSHDGGLSWRHAAIGTAGLDVRGVDTTPLDPDLVLLAVAGVGTMASVDGGASFEANAQGIADAVVDQVAAHPTRPLQLAATVQHNGRWRLVESFDGGEGWVMARGAPGDIAQLWFDPEGGLWATTHGPDDARPLHRRLASGQWRRVELHSLHAVHTLAFDPGTPGLVWAGGVGSVHGMRRAVTWSSTDGGDAWWLEWIGPAFHAVASIGLMPGTSGQQLLVSTRNLGGGMPAQLRISLNGGGGYQSIEGTPAGDWSSIEMCTHAGNGGTAVLHFRMEPDGEPPYTLRGQDLEQIASGGEWVYEGGLYQGLLGAPVCHQEGDTLQVYTLLEGSNDSGMVVLRPTSAGNLAAYGEWDFDAKRPSRAHALAFNDSGVYLASNRGLFRNTAPVQADAPQFTNASSVDGRAQRIVSLAWTAGGEWVDVLRDGEVVASLRNSGSFSERLLRDGSAPEYQVCNRFGEGCSETVTLAP</sequence>
<dbReference type="OrthoDB" id="9813892at2"/>
<comment type="caution">
    <text evidence="2">The sequence shown here is derived from an EMBL/GenBank/DDBJ whole genome shotgun (WGS) entry which is preliminary data.</text>
</comment>
<protein>
    <recommendedName>
        <fullName evidence="4">Exo-alpha-sialidase</fullName>
    </recommendedName>
</protein>
<accession>A0A5C8KX16</accession>
<evidence type="ECO:0008006" key="4">
    <source>
        <dbReference type="Google" id="ProtNLM"/>
    </source>
</evidence>
<feature type="compositionally biased region" description="Basic and acidic residues" evidence="1">
    <location>
        <begin position="32"/>
        <end position="44"/>
    </location>
</feature>